<proteinExistence type="predicted"/>
<dbReference type="EMBL" id="JBHTCG010000036">
    <property type="protein sequence ID" value="MFC7387274.1"/>
    <property type="molecule type" value="Genomic_DNA"/>
</dbReference>
<accession>A0ABW2PD36</accession>
<sequence length="45" mass="4898">MSKISLEDLAFEGPELSDAELGEVAGGLMTVSWYIKGKPAEWVNK</sequence>
<evidence type="ECO:0000313" key="1">
    <source>
        <dbReference type="EMBL" id="MFC7387274.1"/>
    </source>
</evidence>
<dbReference type="NCBIfam" id="TIGR04497">
    <property type="entry name" value="GRASP_targ_2"/>
    <property type="match status" value="1"/>
</dbReference>
<organism evidence="1 2">
    <name type="scientific">Sphaerisporangium rhizosphaerae</name>
    <dbReference type="NCBI Taxonomy" id="2269375"/>
    <lineage>
        <taxon>Bacteria</taxon>
        <taxon>Bacillati</taxon>
        <taxon>Actinomycetota</taxon>
        <taxon>Actinomycetes</taxon>
        <taxon>Streptosporangiales</taxon>
        <taxon>Streptosporangiaceae</taxon>
        <taxon>Sphaerisporangium</taxon>
    </lineage>
</organism>
<protein>
    <submittedName>
        <fullName evidence="1">ATP-grasp target RiPP</fullName>
    </submittedName>
</protein>
<keyword evidence="2" id="KW-1185">Reference proteome</keyword>
<evidence type="ECO:0000313" key="2">
    <source>
        <dbReference type="Proteomes" id="UP001596496"/>
    </source>
</evidence>
<name>A0ABW2PD36_9ACTN</name>
<comment type="caution">
    <text evidence="1">The sequence shown here is derived from an EMBL/GenBank/DDBJ whole genome shotgun (WGS) entry which is preliminary data.</text>
</comment>
<dbReference type="InterPro" id="IPR030988">
    <property type="entry name" value="GRASP_targ_2_Rhodococcus"/>
</dbReference>
<dbReference type="Proteomes" id="UP001596496">
    <property type="component" value="Unassembled WGS sequence"/>
</dbReference>
<dbReference type="RefSeq" id="WP_354853077.1">
    <property type="nucleotide sequence ID" value="NZ_JBHTCG010000036.1"/>
</dbReference>
<reference evidence="2" key="1">
    <citation type="journal article" date="2019" name="Int. J. Syst. Evol. Microbiol.">
        <title>The Global Catalogue of Microorganisms (GCM) 10K type strain sequencing project: providing services to taxonomists for standard genome sequencing and annotation.</title>
        <authorList>
            <consortium name="The Broad Institute Genomics Platform"/>
            <consortium name="The Broad Institute Genome Sequencing Center for Infectious Disease"/>
            <person name="Wu L."/>
            <person name="Ma J."/>
        </authorList>
    </citation>
    <scope>NUCLEOTIDE SEQUENCE [LARGE SCALE GENOMIC DNA]</scope>
    <source>
        <strain evidence="2">CECT 7649</strain>
    </source>
</reference>
<gene>
    <name evidence="1" type="ORF">ACFQSB_34065</name>
</gene>